<dbReference type="RefSeq" id="WP_106290246.1">
    <property type="nucleotide sequence ID" value="NZ_CAWNTC010000146.1"/>
</dbReference>
<dbReference type="OrthoDB" id="452374at2"/>
<name>A0A2T1BZE1_9CYAN</name>
<dbReference type="EMBL" id="PVWJ01000114">
    <property type="protein sequence ID" value="PSB01324.1"/>
    <property type="molecule type" value="Genomic_DNA"/>
</dbReference>
<proteinExistence type="predicted"/>
<comment type="caution">
    <text evidence="1">The sequence shown here is derived from an EMBL/GenBank/DDBJ whole genome shotgun (WGS) entry which is preliminary data.</text>
</comment>
<keyword evidence="1" id="KW-0282">Flagellum</keyword>
<accession>A0A2T1BZE1</accession>
<sequence length="270" mass="31664">MKTDSIFYRLFQEFPSIFFELIDLSPDEAVRYEFTSREVKQLAFRIDGLFLPTNEERSAFYLVEVQFQPDEILYHRLFAELFLYIKQYRPSHPWRVVVIYPNRSIEREEILQFNELLTSNRVQRIYLDELGEEGAASLGVGVVKLIIEDDKSVVEKAKVLVEQTKQQLTEPIVQRNLIDLIETIIIYTIIIYKLPHKSREEIEAMFGLSELKQTKVYQEALQKGEQKGELKAKLEAIPELLKEGLKIEQIARVLKLPVELVQQEIKQSQS</sequence>
<reference evidence="1 2" key="1">
    <citation type="submission" date="2018-02" db="EMBL/GenBank/DDBJ databases">
        <authorList>
            <person name="Cohen D.B."/>
            <person name="Kent A.D."/>
        </authorList>
    </citation>
    <scope>NUCLEOTIDE SEQUENCE [LARGE SCALE GENOMIC DNA]</scope>
    <source>
        <strain evidence="1 2">CCAP 1448/3</strain>
    </source>
</reference>
<keyword evidence="1" id="KW-0969">Cilium</keyword>
<gene>
    <name evidence="1" type="ORF">C7B64_18845</name>
</gene>
<dbReference type="PANTHER" id="PTHR35586">
    <property type="entry name" value="SLL1691 PROTEIN"/>
    <property type="match status" value="1"/>
</dbReference>
<reference evidence="1 2" key="2">
    <citation type="submission" date="2018-03" db="EMBL/GenBank/DDBJ databases">
        <title>The ancient ancestry and fast evolution of plastids.</title>
        <authorList>
            <person name="Moore K.R."/>
            <person name="Magnabosco C."/>
            <person name="Momper L."/>
            <person name="Gold D.A."/>
            <person name="Bosak T."/>
            <person name="Fournier G.P."/>
        </authorList>
    </citation>
    <scope>NUCLEOTIDE SEQUENCE [LARGE SCALE GENOMIC DNA]</scope>
    <source>
        <strain evidence="1 2">CCAP 1448/3</strain>
    </source>
</reference>
<dbReference type="NCBIfam" id="TIGR01784">
    <property type="entry name" value="T_den_put_tspse"/>
    <property type="match status" value="1"/>
</dbReference>
<keyword evidence="1" id="KW-0966">Cell projection</keyword>
<protein>
    <submittedName>
        <fullName evidence="1">Flagellar assembly protein H</fullName>
    </submittedName>
</protein>
<dbReference type="PANTHER" id="PTHR35586:SF2">
    <property type="entry name" value="SLL1542 PROTEIN"/>
    <property type="match status" value="1"/>
</dbReference>
<evidence type="ECO:0000313" key="1">
    <source>
        <dbReference type="EMBL" id="PSB01324.1"/>
    </source>
</evidence>
<keyword evidence="2" id="KW-1185">Reference proteome</keyword>
<dbReference type="Pfam" id="PF11103">
    <property type="entry name" value="DUF2887"/>
    <property type="match status" value="1"/>
</dbReference>
<dbReference type="InterPro" id="IPR022573">
    <property type="entry name" value="DUF2887"/>
</dbReference>
<evidence type="ECO:0000313" key="2">
    <source>
        <dbReference type="Proteomes" id="UP000238762"/>
    </source>
</evidence>
<dbReference type="InterPro" id="IPR010106">
    <property type="entry name" value="RpnA"/>
</dbReference>
<organism evidence="1 2">
    <name type="scientific">Merismopedia glauca CCAP 1448/3</name>
    <dbReference type="NCBI Taxonomy" id="1296344"/>
    <lineage>
        <taxon>Bacteria</taxon>
        <taxon>Bacillati</taxon>
        <taxon>Cyanobacteriota</taxon>
        <taxon>Cyanophyceae</taxon>
        <taxon>Synechococcales</taxon>
        <taxon>Merismopediaceae</taxon>
        <taxon>Merismopedia</taxon>
    </lineage>
</organism>
<dbReference type="AlphaFoldDB" id="A0A2T1BZE1"/>
<dbReference type="Proteomes" id="UP000238762">
    <property type="component" value="Unassembled WGS sequence"/>
</dbReference>